<dbReference type="EMBL" id="AWUE01004413">
    <property type="protein sequence ID" value="OMP13388.1"/>
    <property type="molecule type" value="Genomic_DNA"/>
</dbReference>
<protein>
    <submittedName>
        <fullName evidence="1">Ubiquinol-cytochrome c reductase iron-sulfur subunit</fullName>
    </submittedName>
</protein>
<evidence type="ECO:0000313" key="1">
    <source>
        <dbReference type="EMBL" id="OMP13388.1"/>
    </source>
</evidence>
<feature type="non-terminal residue" evidence="1">
    <location>
        <position position="145"/>
    </location>
</feature>
<name>A0A1R3L278_9ROSI</name>
<comment type="caution">
    <text evidence="1">The sequence shown here is derived from an EMBL/GenBank/DDBJ whole genome shotgun (WGS) entry which is preliminary data.</text>
</comment>
<dbReference type="Proteomes" id="UP000187203">
    <property type="component" value="Unassembled WGS sequence"/>
</dbReference>
<gene>
    <name evidence="1" type="ORF">COLO4_01774</name>
</gene>
<reference evidence="2" key="1">
    <citation type="submission" date="2013-09" db="EMBL/GenBank/DDBJ databases">
        <title>Corchorus olitorius genome sequencing.</title>
        <authorList>
            <person name="Alam M."/>
            <person name="Haque M.S."/>
            <person name="Islam M.S."/>
            <person name="Emdad E.M."/>
            <person name="Islam M.M."/>
            <person name="Ahmed B."/>
            <person name="Halim A."/>
            <person name="Hossen Q.M.M."/>
            <person name="Hossain M.Z."/>
            <person name="Ahmed R."/>
            <person name="Khan M.M."/>
            <person name="Islam R."/>
            <person name="Rashid M.M."/>
            <person name="Khan S.A."/>
            <person name="Rahman M.S."/>
            <person name="Alam M."/>
            <person name="Yahiya A.S."/>
            <person name="Khan M.S."/>
            <person name="Azam M.S."/>
            <person name="Haque T."/>
            <person name="Lashkar M.Z.H."/>
            <person name="Akhand A.I."/>
            <person name="Morshed G."/>
            <person name="Roy S."/>
            <person name="Uddin K.S."/>
            <person name="Rabeya T."/>
            <person name="Hossain A.S."/>
            <person name="Chowdhury A."/>
            <person name="Snigdha A.R."/>
            <person name="Mortoza M.S."/>
            <person name="Matin S.A."/>
            <person name="Hoque S.M.E."/>
            <person name="Islam M.K."/>
            <person name="Roy D.K."/>
            <person name="Haider R."/>
            <person name="Moosa M.M."/>
            <person name="Elias S.M."/>
            <person name="Hasan A.M."/>
            <person name="Jahan S."/>
            <person name="Shafiuddin M."/>
            <person name="Mahmood N."/>
            <person name="Shommy N.S."/>
        </authorList>
    </citation>
    <scope>NUCLEOTIDE SEQUENCE [LARGE SCALE GENOMIC DNA]</scope>
    <source>
        <strain evidence="2">cv. O-4</strain>
    </source>
</reference>
<keyword evidence="2" id="KW-1185">Reference proteome</keyword>
<accession>A0A1R3L278</accession>
<organism evidence="1 2">
    <name type="scientific">Corchorus olitorius</name>
    <dbReference type="NCBI Taxonomy" id="93759"/>
    <lineage>
        <taxon>Eukaryota</taxon>
        <taxon>Viridiplantae</taxon>
        <taxon>Streptophyta</taxon>
        <taxon>Embryophyta</taxon>
        <taxon>Tracheophyta</taxon>
        <taxon>Spermatophyta</taxon>
        <taxon>Magnoliopsida</taxon>
        <taxon>eudicotyledons</taxon>
        <taxon>Gunneridae</taxon>
        <taxon>Pentapetalae</taxon>
        <taxon>rosids</taxon>
        <taxon>malvids</taxon>
        <taxon>Malvales</taxon>
        <taxon>Malvaceae</taxon>
        <taxon>Grewioideae</taxon>
        <taxon>Apeibeae</taxon>
        <taxon>Corchorus</taxon>
    </lineage>
</organism>
<evidence type="ECO:0000313" key="2">
    <source>
        <dbReference type="Proteomes" id="UP000187203"/>
    </source>
</evidence>
<dbReference type="AlphaFoldDB" id="A0A1R3L278"/>
<proteinExistence type="predicted"/>
<sequence length="145" mass="14492">QHRGADLPGGAGRRRLTGADWRLAVNAGRGHGAGVTRPVAVDADAGARRLVDAGCRAAGHQLAGGRDAGGDSAAIWHRHLQRLTGSFCPVRQHVSGVAAGPPLAAALCHSAGAGDRRTGGAGSAHHPLSASCANAERAGIYHAAL</sequence>